<comment type="caution">
    <text evidence="2">The sequence shown here is derived from an EMBL/GenBank/DDBJ whole genome shotgun (WGS) entry which is preliminary data.</text>
</comment>
<proteinExistence type="predicted"/>
<feature type="region of interest" description="Disordered" evidence="1">
    <location>
        <begin position="65"/>
        <end position="89"/>
    </location>
</feature>
<feature type="region of interest" description="Disordered" evidence="1">
    <location>
        <begin position="7"/>
        <end position="30"/>
    </location>
</feature>
<evidence type="ECO:0000313" key="2">
    <source>
        <dbReference type="EMBL" id="GAA2667363.1"/>
    </source>
</evidence>
<evidence type="ECO:0000313" key="3">
    <source>
        <dbReference type="Proteomes" id="UP001499989"/>
    </source>
</evidence>
<keyword evidence="3" id="KW-1185">Reference proteome</keyword>
<name>A0ABN3S3U0_9ACTN</name>
<feature type="compositionally biased region" description="Low complexity" evidence="1">
    <location>
        <begin position="75"/>
        <end position="89"/>
    </location>
</feature>
<sequence>MAAAVEIDLSGEDHEADAVTRGGTGDQQPLRYRRSLDLRHTALTSRVRRMCPAVVGWLDVKALRGPRGPTRADRNAAAGPGPAGLGARDGVPLTTVGGVVAHTFEELVHKRRAADLAQHRVEELRDSYGPPTQHRWTPRQSETYETAVRAWRDLDRDARTAMAEYVKEGGQSRHKIEAKLRKAVQDDDRNI</sequence>
<accession>A0ABN3S3U0</accession>
<gene>
    <name evidence="2" type="ORF">GCM10010310_03080</name>
</gene>
<reference evidence="2 3" key="1">
    <citation type="journal article" date="2019" name="Int. J. Syst. Evol. Microbiol.">
        <title>The Global Catalogue of Microorganisms (GCM) 10K type strain sequencing project: providing services to taxonomists for standard genome sequencing and annotation.</title>
        <authorList>
            <consortium name="The Broad Institute Genomics Platform"/>
            <consortium name="The Broad Institute Genome Sequencing Center for Infectious Disease"/>
            <person name="Wu L."/>
            <person name="Ma J."/>
        </authorList>
    </citation>
    <scope>NUCLEOTIDE SEQUENCE [LARGE SCALE GENOMIC DNA]</scope>
    <source>
        <strain evidence="2 3">JCM 4531</strain>
    </source>
</reference>
<dbReference type="EMBL" id="BAAASK010000001">
    <property type="protein sequence ID" value="GAA2667363.1"/>
    <property type="molecule type" value="Genomic_DNA"/>
</dbReference>
<dbReference type="Proteomes" id="UP001499989">
    <property type="component" value="Unassembled WGS sequence"/>
</dbReference>
<protein>
    <submittedName>
        <fullName evidence="2">Uncharacterized protein</fullName>
    </submittedName>
</protein>
<organism evidence="2 3">
    <name type="scientific">Streptomyces violaceolatus</name>
    <dbReference type="NCBI Taxonomy" id="67378"/>
    <lineage>
        <taxon>Bacteria</taxon>
        <taxon>Bacillati</taxon>
        <taxon>Actinomycetota</taxon>
        <taxon>Actinomycetes</taxon>
        <taxon>Kitasatosporales</taxon>
        <taxon>Streptomycetaceae</taxon>
        <taxon>Streptomyces</taxon>
        <taxon>Streptomyces violaceoruber group</taxon>
    </lineage>
</organism>
<evidence type="ECO:0000256" key="1">
    <source>
        <dbReference type="SAM" id="MobiDB-lite"/>
    </source>
</evidence>